<sequence length="582" mass="64508">MNHAHSWVHAFQDRLDLAPFGSAGLALFALALKFGYDDVASIGIDAVVDGPDDRSVDLVYVDRDQRLAVVAQSYVANTPKGQAKASKAATLRQALSYLIEVDLESLPERLWPAASDLRSALAEGAIDQLYVWFVHNCPSSRNVSNEIRTVGATVTSMIRAHFENSNIDIFADDISSEVLEQLYTDTNTPILVNDKISFITHTTLSFEEKEWQCVIAPIKLSDLKSLYTSHETRLFSANVRDFLGMKAGDSNINHQMQKTISENPQNFFIYNNGITLLTHGVDVFDVPNGKRIDAHGLSIVNGAQTTGTVGTSEIEPPADAFVLARFISTKSGDLIGDVVRYNNRQNAVTASDFRSTDSIQKQLVDQMKRIPNAEYDGGRRGGVSAAIKRRPNLLPSYSVGQALAAVHGDPTVAYNEKSAIWSKDALYSRYFNEQLTARHVVFCYGLLKAVENEKNELRKREHNHEKLTKADIAKLEFYRKRGAVLLLCAAIGECLETIADRVIANRFSLTFGEKDSPEDAAAYWQPTVKAISGLHAHLEKAFSDGLKNQEKVRETLKNFSQIVATLRAPFAEFFKSVENKLS</sequence>
<proteinExistence type="predicted"/>
<dbReference type="Proteomes" id="UP000198418">
    <property type="component" value="Unassembled WGS sequence"/>
</dbReference>
<protein>
    <submittedName>
        <fullName evidence="2">AIPR protein</fullName>
    </submittedName>
</protein>
<name>A0A212R9E4_RHOAC</name>
<gene>
    <name evidence="2" type="ORF">SAMN06265338_103126</name>
</gene>
<reference evidence="3" key="1">
    <citation type="submission" date="2017-06" db="EMBL/GenBank/DDBJ databases">
        <authorList>
            <person name="Varghese N."/>
            <person name="Submissions S."/>
        </authorList>
    </citation>
    <scope>NUCLEOTIDE SEQUENCE [LARGE SCALE GENOMIC DNA]</scope>
    <source>
        <strain evidence="3">DSM 137</strain>
    </source>
</reference>
<dbReference type="AlphaFoldDB" id="A0A212R9E4"/>
<keyword evidence="3" id="KW-1185">Reference proteome</keyword>
<dbReference type="InterPro" id="IPR018891">
    <property type="entry name" value="AIPR_C"/>
</dbReference>
<evidence type="ECO:0000313" key="3">
    <source>
        <dbReference type="Proteomes" id="UP000198418"/>
    </source>
</evidence>
<organism evidence="2 3">
    <name type="scientific">Rhodoblastus acidophilus</name>
    <name type="common">Rhodopseudomonas acidophila</name>
    <dbReference type="NCBI Taxonomy" id="1074"/>
    <lineage>
        <taxon>Bacteria</taxon>
        <taxon>Pseudomonadati</taxon>
        <taxon>Pseudomonadota</taxon>
        <taxon>Alphaproteobacteria</taxon>
        <taxon>Hyphomicrobiales</taxon>
        <taxon>Rhodoblastaceae</taxon>
        <taxon>Rhodoblastus</taxon>
    </lineage>
</organism>
<feature type="domain" description="Abortive phage infection protein C-terminal" evidence="1">
    <location>
        <begin position="235"/>
        <end position="372"/>
    </location>
</feature>
<evidence type="ECO:0000313" key="2">
    <source>
        <dbReference type="EMBL" id="SNB68839.1"/>
    </source>
</evidence>
<dbReference type="EMBL" id="FYDG01000003">
    <property type="protein sequence ID" value="SNB68839.1"/>
    <property type="molecule type" value="Genomic_DNA"/>
</dbReference>
<dbReference type="Pfam" id="PF10592">
    <property type="entry name" value="AIPR"/>
    <property type="match status" value="1"/>
</dbReference>
<dbReference type="OrthoDB" id="9806213at2"/>
<evidence type="ECO:0000259" key="1">
    <source>
        <dbReference type="Pfam" id="PF10592"/>
    </source>
</evidence>
<accession>A0A212R9E4</accession>
<dbReference type="RefSeq" id="WP_088520248.1">
    <property type="nucleotide sequence ID" value="NZ_FYDG01000003.1"/>
</dbReference>